<name>A0ABV2F9F0_9BACL</name>
<feature type="domain" description="Copper amine oxidase-like N-terminal" evidence="2">
    <location>
        <begin position="31"/>
        <end position="139"/>
    </location>
</feature>
<dbReference type="RefSeq" id="WP_354500774.1">
    <property type="nucleotide sequence ID" value="NZ_JBEPLV010000006.1"/>
</dbReference>
<evidence type="ECO:0000256" key="1">
    <source>
        <dbReference type="SAM" id="SignalP"/>
    </source>
</evidence>
<dbReference type="InterPro" id="IPR012854">
    <property type="entry name" value="Cu_amine_oxidase-like_N"/>
</dbReference>
<feature type="signal peptide" evidence="1">
    <location>
        <begin position="1"/>
        <end position="24"/>
    </location>
</feature>
<reference evidence="3 4" key="1">
    <citation type="submission" date="2024-06" db="EMBL/GenBank/DDBJ databases">
        <title>Genomic Encyclopedia of Type Strains, Phase IV (KMG-IV): sequencing the most valuable type-strain genomes for metagenomic binning, comparative biology and taxonomic classification.</title>
        <authorList>
            <person name="Goeker M."/>
        </authorList>
    </citation>
    <scope>NUCLEOTIDE SEQUENCE [LARGE SCALE GENOMIC DNA]</scope>
    <source>
        <strain evidence="3 4">DSM 17253</strain>
    </source>
</reference>
<proteinExistence type="predicted"/>
<evidence type="ECO:0000259" key="2">
    <source>
        <dbReference type="Pfam" id="PF07833"/>
    </source>
</evidence>
<accession>A0ABV2F9F0</accession>
<dbReference type="Pfam" id="PF07833">
    <property type="entry name" value="Cu_amine_oxidN1"/>
    <property type="match status" value="1"/>
</dbReference>
<dbReference type="Proteomes" id="UP001549098">
    <property type="component" value="Unassembled WGS sequence"/>
</dbReference>
<sequence length="290" mass="32023">MKRKLLSSLFGMVLLFSVSVPSMAASSTRIVINSEVIQTDSPPVILHGHTMVSLASLKSLNITLDWNSKSKTVTAAAPKSKEKLILTVGKKTAKLGEKTLTLESPALLRGGRVVVPLRFISEAFNAEVMWKGTTNTVIIRSSDRVQQYETLYRGTNLAEARKIAADLPTSDTNTLGPTKEGLIYGYHFPEGEALRYYYNQGDLVSYYVIQDDVKRLVWEGVESESGYSKERGERPAPEKSEVFFTKDRIDDSIYYGRVGDETPLIGSSPGGLLSTIILPVPNEVRTDQLK</sequence>
<dbReference type="SUPFAM" id="SSF55383">
    <property type="entry name" value="Copper amine oxidase, domain N"/>
    <property type="match status" value="1"/>
</dbReference>
<protein>
    <recommendedName>
        <fullName evidence="2">Copper amine oxidase-like N-terminal domain-containing protein</fullName>
    </recommendedName>
</protein>
<feature type="chain" id="PRO_5047065079" description="Copper amine oxidase-like N-terminal domain-containing protein" evidence="1">
    <location>
        <begin position="25"/>
        <end position="290"/>
    </location>
</feature>
<dbReference type="EMBL" id="JBEPLV010000006">
    <property type="protein sequence ID" value="MET3548400.1"/>
    <property type="molecule type" value="Genomic_DNA"/>
</dbReference>
<keyword evidence="4" id="KW-1185">Reference proteome</keyword>
<organism evidence="3 4">
    <name type="scientific">Paenibacillus favisporus</name>
    <dbReference type="NCBI Taxonomy" id="221028"/>
    <lineage>
        <taxon>Bacteria</taxon>
        <taxon>Bacillati</taxon>
        <taxon>Bacillota</taxon>
        <taxon>Bacilli</taxon>
        <taxon>Bacillales</taxon>
        <taxon>Paenibacillaceae</taxon>
        <taxon>Paenibacillus</taxon>
    </lineage>
</organism>
<dbReference type="InterPro" id="IPR036582">
    <property type="entry name" value="Mao_N_sf"/>
</dbReference>
<evidence type="ECO:0000313" key="3">
    <source>
        <dbReference type="EMBL" id="MET3548400.1"/>
    </source>
</evidence>
<keyword evidence="1" id="KW-0732">Signal</keyword>
<gene>
    <name evidence="3" type="ORF">ABID47_005030</name>
</gene>
<comment type="caution">
    <text evidence="3">The sequence shown here is derived from an EMBL/GenBank/DDBJ whole genome shotgun (WGS) entry which is preliminary data.</text>
</comment>
<evidence type="ECO:0000313" key="4">
    <source>
        <dbReference type="Proteomes" id="UP001549098"/>
    </source>
</evidence>
<dbReference type="Gene3D" id="3.30.457.10">
    <property type="entry name" value="Copper amine oxidase-like, N-terminal domain"/>
    <property type="match status" value="1"/>
</dbReference>